<protein>
    <recommendedName>
        <fullName evidence="3 11">DNA-directed RNA polymerase subunit omega</fullName>
        <shortName evidence="11">RNAP omega subunit</shortName>
        <ecNumber evidence="2 11">2.7.7.6</ecNumber>
    </recommendedName>
    <alternativeName>
        <fullName evidence="9 11">RNA polymerase omega subunit</fullName>
    </alternativeName>
    <alternativeName>
        <fullName evidence="8 11">Transcriptase subunit omega</fullName>
    </alternativeName>
</protein>
<dbReference type="HAMAP" id="MF_00366">
    <property type="entry name" value="RNApol_bact_RpoZ"/>
    <property type="match status" value="1"/>
</dbReference>
<evidence type="ECO:0000313" key="12">
    <source>
        <dbReference type="EMBL" id="RDU74113.1"/>
    </source>
</evidence>
<proteinExistence type="inferred from homology"/>
<accession>A0A3D8J9D1</accession>
<dbReference type="Gene3D" id="3.90.940.10">
    <property type="match status" value="1"/>
</dbReference>
<evidence type="ECO:0000256" key="10">
    <source>
        <dbReference type="ARBA" id="ARBA00048552"/>
    </source>
</evidence>
<evidence type="ECO:0000256" key="6">
    <source>
        <dbReference type="ARBA" id="ARBA00022695"/>
    </source>
</evidence>
<reference evidence="12 13" key="1">
    <citation type="submission" date="2018-04" db="EMBL/GenBank/DDBJ databases">
        <title>Novel Campyloabacter and Helicobacter Species and Strains.</title>
        <authorList>
            <person name="Mannion A.J."/>
            <person name="Shen Z."/>
            <person name="Fox J.G."/>
        </authorList>
    </citation>
    <scope>NUCLEOTIDE SEQUENCE [LARGE SCALE GENOMIC DNA]</scope>
    <source>
        <strain evidence="12 13">MIT 04-9362</strain>
    </source>
</reference>
<keyword evidence="5 11" id="KW-0808">Transferase</keyword>
<dbReference type="EC" id="2.7.7.6" evidence="2 11"/>
<evidence type="ECO:0000313" key="13">
    <source>
        <dbReference type="Proteomes" id="UP000256695"/>
    </source>
</evidence>
<dbReference type="Proteomes" id="UP000256695">
    <property type="component" value="Unassembled WGS sequence"/>
</dbReference>
<gene>
    <name evidence="11" type="primary">rpoZ</name>
    <name evidence="12" type="ORF">CQA57_03210</name>
</gene>
<comment type="similarity">
    <text evidence="1 11">Belongs to the RNA polymerase subunit omega family.</text>
</comment>
<dbReference type="SMART" id="SM01409">
    <property type="entry name" value="RNA_pol_Rpb6"/>
    <property type="match status" value="1"/>
</dbReference>
<dbReference type="GO" id="GO:0000428">
    <property type="term" value="C:DNA-directed RNA polymerase complex"/>
    <property type="evidence" value="ECO:0007669"/>
    <property type="project" value="UniProtKB-KW"/>
</dbReference>
<evidence type="ECO:0000256" key="3">
    <source>
        <dbReference type="ARBA" id="ARBA00013725"/>
    </source>
</evidence>
<dbReference type="InterPro" id="IPR003716">
    <property type="entry name" value="DNA-dir_RNA_pol_omega"/>
</dbReference>
<dbReference type="GO" id="GO:0003677">
    <property type="term" value="F:DNA binding"/>
    <property type="evidence" value="ECO:0007669"/>
    <property type="project" value="UniProtKB-UniRule"/>
</dbReference>
<evidence type="ECO:0000256" key="1">
    <source>
        <dbReference type="ARBA" id="ARBA00006711"/>
    </source>
</evidence>
<keyword evidence="6 11" id="KW-0548">Nucleotidyltransferase</keyword>
<keyword evidence="7 11" id="KW-0804">Transcription</keyword>
<dbReference type="AlphaFoldDB" id="A0A3D8J9D1"/>
<dbReference type="NCBIfam" id="NF001579">
    <property type="entry name" value="PRK00392.6-2"/>
    <property type="match status" value="1"/>
</dbReference>
<evidence type="ECO:0000256" key="9">
    <source>
        <dbReference type="ARBA" id="ARBA00030998"/>
    </source>
</evidence>
<dbReference type="SUPFAM" id="SSF63562">
    <property type="entry name" value="RPB6/omega subunit-like"/>
    <property type="match status" value="1"/>
</dbReference>
<evidence type="ECO:0000256" key="4">
    <source>
        <dbReference type="ARBA" id="ARBA00022478"/>
    </source>
</evidence>
<dbReference type="InterPro" id="IPR036161">
    <property type="entry name" value="RPB6/omega-like_sf"/>
</dbReference>
<name>A0A3D8J9D1_9HELI</name>
<keyword evidence="4 11" id="KW-0240">DNA-directed RNA polymerase</keyword>
<comment type="subunit">
    <text evidence="11">The RNAP catalytic core consists of 2 alpha, 1 beta, 1 beta' and 1 omega subunit. When a sigma factor is associated with the core the holoenzyme is formed, which can initiate transcription.</text>
</comment>
<comment type="function">
    <text evidence="11">Promotes RNA polymerase assembly. Latches the N- and C-terminal regions of the beta' subunit thereby facilitating its interaction with the beta and alpha subunits.</text>
</comment>
<evidence type="ECO:0000256" key="8">
    <source>
        <dbReference type="ARBA" id="ARBA00029924"/>
    </source>
</evidence>
<dbReference type="InterPro" id="IPR006110">
    <property type="entry name" value="Pol_omega/Rpo6/RPB6"/>
</dbReference>
<sequence length="68" mass="7649">MRMEEIVAKALEKTSDDRYVLANMVFARVKQLENGAKPLVDVNIKVEKLSDIAMMEIAEGKINLEKIG</sequence>
<organism evidence="12 13">
    <name type="scientific">Helicobacter anseris</name>
    <dbReference type="NCBI Taxonomy" id="375926"/>
    <lineage>
        <taxon>Bacteria</taxon>
        <taxon>Pseudomonadati</taxon>
        <taxon>Campylobacterota</taxon>
        <taxon>Epsilonproteobacteria</taxon>
        <taxon>Campylobacterales</taxon>
        <taxon>Helicobacteraceae</taxon>
        <taxon>Helicobacter</taxon>
    </lineage>
</organism>
<dbReference type="OrthoDB" id="5334728at2"/>
<evidence type="ECO:0000256" key="5">
    <source>
        <dbReference type="ARBA" id="ARBA00022679"/>
    </source>
</evidence>
<dbReference type="Pfam" id="PF01192">
    <property type="entry name" value="RNA_pol_Rpb6"/>
    <property type="match status" value="1"/>
</dbReference>
<dbReference type="EMBL" id="NXLX01000005">
    <property type="protein sequence ID" value="RDU74113.1"/>
    <property type="molecule type" value="Genomic_DNA"/>
</dbReference>
<comment type="catalytic activity">
    <reaction evidence="10 11">
        <text>RNA(n) + a ribonucleoside 5'-triphosphate = RNA(n+1) + diphosphate</text>
        <dbReference type="Rhea" id="RHEA:21248"/>
        <dbReference type="Rhea" id="RHEA-COMP:14527"/>
        <dbReference type="Rhea" id="RHEA-COMP:17342"/>
        <dbReference type="ChEBI" id="CHEBI:33019"/>
        <dbReference type="ChEBI" id="CHEBI:61557"/>
        <dbReference type="ChEBI" id="CHEBI:140395"/>
        <dbReference type="EC" id="2.7.7.6"/>
    </reaction>
</comment>
<dbReference type="GO" id="GO:0003899">
    <property type="term" value="F:DNA-directed RNA polymerase activity"/>
    <property type="evidence" value="ECO:0007669"/>
    <property type="project" value="UniProtKB-UniRule"/>
</dbReference>
<comment type="caution">
    <text evidence="12">The sequence shown here is derived from an EMBL/GenBank/DDBJ whole genome shotgun (WGS) entry which is preliminary data.</text>
</comment>
<dbReference type="RefSeq" id="WP_115578795.1">
    <property type="nucleotide sequence ID" value="NZ_NXLX01000005.1"/>
</dbReference>
<evidence type="ECO:0000256" key="2">
    <source>
        <dbReference type="ARBA" id="ARBA00012418"/>
    </source>
</evidence>
<evidence type="ECO:0000256" key="7">
    <source>
        <dbReference type="ARBA" id="ARBA00023163"/>
    </source>
</evidence>
<dbReference type="GO" id="GO:0006351">
    <property type="term" value="P:DNA-templated transcription"/>
    <property type="evidence" value="ECO:0007669"/>
    <property type="project" value="UniProtKB-UniRule"/>
</dbReference>
<evidence type="ECO:0000256" key="11">
    <source>
        <dbReference type="HAMAP-Rule" id="MF_00366"/>
    </source>
</evidence>
<keyword evidence="13" id="KW-1185">Reference proteome</keyword>